<dbReference type="PANTHER" id="PTHR24320">
    <property type="entry name" value="RETINOL DEHYDROGENASE"/>
    <property type="match status" value="1"/>
</dbReference>
<dbReference type="EMBL" id="KZ678134">
    <property type="protein sequence ID" value="PSN68324.1"/>
    <property type="molecule type" value="Genomic_DNA"/>
</dbReference>
<keyword evidence="4" id="KW-1185">Reference proteome</keyword>
<evidence type="ECO:0000256" key="2">
    <source>
        <dbReference type="ARBA" id="ARBA00023002"/>
    </source>
</evidence>
<evidence type="ECO:0000313" key="4">
    <source>
        <dbReference type="Proteomes" id="UP000240883"/>
    </source>
</evidence>
<dbReference type="GO" id="GO:0016491">
    <property type="term" value="F:oxidoreductase activity"/>
    <property type="evidence" value="ECO:0007669"/>
    <property type="project" value="UniProtKB-KW"/>
</dbReference>
<accession>A0A2T2NSG1</accession>
<protein>
    <submittedName>
        <fullName evidence="3">NAD(P)-binding protein</fullName>
    </submittedName>
</protein>
<keyword evidence="2" id="KW-0560">Oxidoreductase</keyword>
<evidence type="ECO:0000313" key="3">
    <source>
        <dbReference type="EMBL" id="PSN68324.1"/>
    </source>
</evidence>
<dbReference type="InterPro" id="IPR036291">
    <property type="entry name" value="NAD(P)-bd_dom_sf"/>
</dbReference>
<dbReference type="Gene3D" id="3.40.50.720">
    <property type="entry name" value="NAD(P)-binding Rossmann-like Domain"/>
    <property type="match status" value="1"/>
</dbReference>
<dbReference type="OrthoDB" id="191139at2759"/>
<dbReference type="STRING" id="1448308.A0A2T2NSG1"/>
<dbReference type="SUPFAM" id="SSF51735">
    <property type="entry name" value="NAD(P)-binding Rossmann-fold domains"/>
    <property type="match status" value="1"/>
</dbReference>
<dbReference type="PRINTS" id="PR00081">
    <property type="entry name" value="GDHRDH"/>
</dbReference>
<evidence type="ECO:0000256" key="1">
    <source>
        <dbReference type="ARBA" id="ARBA00006484"/>
    </source>
</evidence>
<reference evidence="3 4" key="1">
    <citation type="journal article" date="2018" name="Front. Microbiol.">
        <title>Genome-Wide Analysis of Corynespora cassiicola Leaf Fall Disease Putative Effectors.</title>
        <authorList>
            <person name="Lopez D."/>
            <person name="Ribeiro S."/>
            <person name="Label P."/>
            <person name="Fumanal B."/>
            <person name="Venisse J.S."/>
            <person name="Kohler A."/>
            <person name="de Oliveira R.R."/>
            <person name="Labutti K."/>
            <person name="Lipzen A."/>
            <person name="Lail K."/>
            <person name="Bauer D."/>
            <person name="Ohm R.A."/>
            <person name="Barry K.W."/>
            <person name="Spatafora J."/>
            <person name="Grigoriev I.V."/>
            <person name="Martin F.M."/>
            <person name="Pujade-Renaud V."/>
        </authorList>
    </citation>
    <scope>NUCLEOTIDE SEQUENCE [LARGE SCALE GENOMIC DNA]</scope>
    <source>
        <strain evidence="3 4">Philippines</strain>
    </source>
</reference>
<name>A0A2T2NSG1_CORCC</name>
<comment type="similarity">
    <text evidence="1">Belongs to the short-chain dehydrogenases/reductases (SDR) family.</text>
</comment>
<organism evidence="3 4">
    <name type="scientific">Corynespora cassiicola Philippines</name>
    <dbReference type="NCBI Taxonomy" id="1448308"/>
    <lineage>
        <taxon>Eukaryota</taxon>
        <taxon>Fungi</taxon>
        <taxon>Dikarya</taxon>
        <taxon>Ascomycota</taxon>
        <taxon>Pezizomycotina</taxon>
        <taxon>Dothideomycetes</taxon>
        <taxon>Pleosporomycetidae</taxon>
        <taxon>Pleosporales</taxon>
        <taxon>Corynesporascaceae</taxon>
        <taxon>Corynespora</taxon>
    </lineage>
</organism>
<dbReference type="InterPro" id="IPR002347">
    <property type="entry name" value="SDR_fam"/>
</dbReference>
<sequence length="337" mass="36676">MSRYAETYKPSNLAGPGDARPTALQIIKDEGLTGKLSDKVFLVTGVSSGIGIETLRALHTTGAHVFGTVRNLPKGQKVVSDILSENHKTGGKITLLEIDTANLATVRAGAKAFLEQSDRLNAIIANAGIMAVPEGKTVDGFELQFGTNHLGHFLLFQLLKDVLLSSATPEYPSRYVSVSSKATQWGTVRTHDYGFEKEPYNEWAAYGQSKTANVWMSNYIERKFGAQNLHSTSLHPGGIMTGLGAHLDMADFDTPELRACLKSPAQGAATQVYAAVGQEWTHKGGVYLSDCAPARSYEEMEKEGLPKDWNDGYASWSYNPEGEEQLWKDSLKFVGLA</sequence>
<gene>
    <name evidence="3" type="ORF">BS50DRAFT_551798</name>
</gene>
<dbReference type="Pfam" id="PF00106">
    <property type="entry name" value="adh_short"/>
    <property type="match status" value="1"/>
</dbReference>
<dbReference type="AlphaFoldDB" id="A0A2T2NSG1"/>
<dbReference type="PANTHER" id="PTHR24320:SF272">
    <property type="entry name" value="NAD(P)-BINDING ROSSMANN-FOLD SUPERFAMILY PROTEIN"/>
    <property type="match status" value="1"/>
</dbReference>
<proteinExistence type="inferred from homology"/>
<dbReference type="Proteomes" id="UP000240883">
    <property type="component" value="Unassembled WGS sequence"/>
</dbReference>